<proteinExistence type="predicted"/>
<dbReference type="AlphaFoldDB" id="A0A813PTM5"/>
<evidence type="ECO:0000256" key="1">
    <source>
        <dbReference type="SAM" id="MobiDB-lite"/>
    </source>
</evidence>
<evidence type="ECO:0000256" key="2">
    <source>
        <dbReference type="SAM" id="Phobius"/>
    </source>
</evidence>
<reference evidence="3" key="1">
    <citation type="submission" date="2021-02" db="EMBL/GenBank/DDBJ databases">
        <authorList>
            <person name="Nowell W R."/>
        </authorList>
    </citation>
    <scope>NUCLEOTIDE SEQUENCE</scope>
</reference>
<feature type="transmembrane region" description="Helical" evidence="2">
    <location>
        <begin position="12"/>
        <end position="34"/>
    </location>
</feature>
<organism evidence="3 4">
    <name type="scientific">Rotaria sordida</name>
    <dbReference type="NCBI Taxonomy" id="392033"/>
    <lineage>
        <taxon>Eukaryota</taxon>
        <taxon>Metazoa</taxon>
        <taxon>Spiralia</taxon>
        <taxon>Gnathifera</taxon>
        <taxon>Rotifera</taxon>
        <taxon>Eurotatoria</taxon>
        <taxon>Bdelloidea</taxon>
        <taxon>Philodinida</taxon>
        <taxon>Philodinidae</taxon>
        <taxon>Rotaria</taxon>
    </lineage>
</organism>
<keyword evidence="2" id="KW-0812">Transmembrane</keyword>
<comment type="caution">
    <text evidence="3">The sequence shown here is derived from an EMBL/GenBank/DDBJ whole genome shotgun (WGS) entry which is preliminary data.</text>
</comment>
<evidence type="ECO:0000313" key="4">
    <source>
        <dbReference type="Proteomes" id="UP000663864"/>
    </source>
</evidence>
<keyword evidence="2" id="KW-1133">Transmembrane helix</keyword>
<feature type="compositionally biased region" description="Basic and acidic residues" evidence="1">
    <location>
        <begin position="207"/>
        <end position="223"/>
    </location>
</feature>
<dbReference type="EMBL" id="CAJNOT010000003">
    <property type="protein sequence ID" value="CAF0758152.1"/>
    <property type="molecule type" value="Genomic_DNA"/>
</dbReference>
<gene>
    <name evidence="3" type="ORF">ZHD862_LOCUS178</name>
</gene>
<protein>
    <submittedName>
        <fullName evidence="3">Uncharacterized protein</fullName>
    </submittedName>
</protein>
<accession>A0A813PTM5</accession>
<keyword evidence="2" id="KW-0472">Membrane</keyword>
<sequence length="414" mass="49594">MQGQNKKPYTAGVRIIPITLLVLILTVESVYYAYSYDDGNNNEEHCCLVRVHEKFCIARPITRSLVQVNKRCHRVDRSQHHRFGRKNRNEQYLDKILRRLNVQTSQEVDDKILIELQTPLEKKVLDNDLICLQSTNKNMNLDKCYIEIVDELDDDSDNDDDDDDHHHRKSHRLHKRRRYGHHRHQHRHHYDRKKRAVNIDDQEEDDTINHNKNTKENEAKKETTRIELNQPIRIREGHGFLMRQTYKINPSNIRPTNRQHRQCWSWYRKQTRKIRYNPSKHTKSCINLNDHLEKCINQLVHNRLNTNEIDNYQEQQNMKNSFSIGSKLYCENQAGYNKLIGYYHYSEVCFSTDNEINIERKFIDITGLSDMKKNRDTLEFIAQNKKLTAEFEDDCHDTITLAEIDELEKRKSKK</sequence>
<feature type="region of interest" description="Disordered" evidence="1">
    <location>
        <begin position="156"/>
        <end position="223"/>
    </location>
</feature>
<name>A0A813PTM5_9BILA</name>
<evidence type="ECO:0000313" key="3">
    <source>
        <dbReference type="EMBL" id="CAF0758152.1"/>
    </source>
</evidence>
<dbReference type="Proteomes" id="UP000663864">
    <property type="component" value="Unassembled WGS sequence"/>
</dbReference>
<feature type="compositionally biased region" description="Basic residues" evidence="1">
    <location>
        <begin position="166"/>
        <end position="196"/>
    </location>
</feature>